<dbReference type="GO" id="GO:0033540">
    <property type="term" value="P:fatty acid beta-oxidation using acyl-CoA oxidase"/>
    <property type="evidence" value="ECO:0007669"/>
    <property type="project" value="TreeGrafter"/>
</dbReference>
<dbReference type="Proteomes" id="UP000620124">
    <property type="component" value="Unassembled WGS sequence"/>
</dbReference>
<dbReference type="OrthoDB" id="538336at2759"/>
<reference evidence="2" key="1">
    <citation type="submission" date="2020-05" db="EMBL/GenBank/DDBJ databases">
        <title>Mycena genomes resolve the evolution of fungal bioluminescence.</title>
        <authorList>
            <person name="Tsai I.J."/>
        </authorList>
    </citation>
    <scope>NUCLEOTIDE SEQUENCE</scope>
    <source>
        <strain evidence="2">CCC161011</strain>
    </source>
</reference>
<evidence type="ECO:0000313" key="2">
    <source>
        <dbReference type="EMBL" id="KAF7356270.1"/>
    </source>
</evidence>
<dbReference type="Gene3D" id="1.20.140.10">
    <property type="entry name" value="Butyryl-CoA Dehydrogenase, subunit A, domain 3"/>
    <property type="match status" value="1"/>
</dbReference>
<evidence type="ECO:0000313" key="3">
    <source>
        <dbReference type="Proteomes" id="UP000620124"/>
    </source>
</evidence>
<dbReference type="InterPro" id="IPR055060">
    <property type="entry name" value="ACOX_C_alpha1"/>
</dbReference>
<dbReference type="InterPro" id="IPR009100">
    <property type="entry name" value="AcylCoA_DH/oxidase_NM_dom_sf"/>
</dbReference>
<dbReference type="PANTHER" id="PTHR10909:SF382">
    <property type="entry name" value="ACYL-COENZYME A OXIDASE"/>
    <property type="match status" value="1"/>
</dbReference>
<dbReference type="EMBL" id="JACAZI010000007">
    <property type="protein sequence ID" value="KAF7356270.1"/>
    <property type="molecule type" value="Genomic_DNA"/>
</dbReference>
<dbReference type="SUPFAM" id="SSF47203">
    <property type="entry name" value="Acyl-CoA dehydrogenase C-terminal domain-like"/>
    <property type="match status" value="1"/>
</dbReference>
<dbReference type="AlphaFoldDB" id="A0A8H6YDY3"/>
<protein>
    <submittedName>
        <fullName evidence="2">Acyl-CoA dehydrogenase NM domain-like protein</fullName>
    </submittedName>
</protein>
<proteinExistence type="predicted"/>
<feature type="domain" description="Acyl-CoA oxidase C-alpha1" evidence="1">
    <location>
        <begin position="283"/>
        <end position="417"/>
    </location>
</feature>
<name>A0A8H6YDY3_9AGAR</name>
<dbReference type="InterPro" id="IPR036250">
    <property type="entry name" value="AcylCo_DH-like_C"/>
</dbReference>
<sequence>MENYSTKTDSDISISRPISRRDAIRSLPTSPLFSEKPFEGYLTYDQRVHLSVARAKAIVEAYNLSIHDVAALTQPFWDLHIDRAMAMDTGAGTLVTIQVNLAAGTLVKYLKQPTIKRLVDDILAFNVLAHYCLTEVAHGLDAINIETTATALPGGGFELHTPNPGASKIMPPTSPCGMPAVGIVFAKLIVKGHDFGIRPFVLPFNDGKNMMPGITAKLMPPREGAPPVYHSITSFNHVKLPSHALLGPLGSRVEDRAQVRANHISTIWRTAVGAIALGASVLPAMERSAYIAGRYSQRRTVGVPNGPRIPILTFRTQHAPILITLAQTFVAKAFLKVALANFTDESTDLRVRQAWATILKATLVDHSKTATLVLSSRCGAQGLFAHNEICSQHQSILGLSIAEGDVLGLCIRLASELLQERYHVPKSTHPSSLLARHELGLFAENQAILRQTGGHRSANFNNLVLPKSELIVRAIGHRMAYDAAVDANLDKTITDLYLASTVTLDAAWYAEHADFGGARQDAAVNEAVTAALPLLDEWLERTGAEPYSQVPILSEGNWKRFTDGLREYKL</sequence>
<accession>A0A8H6YDY3</accession>
<evidence type="ECO:0000259" key="1">
    <source>
        <dbReference type="Pfam" id="PF22924"/>
    </source>
</evidence>
<dbReference type="GO" id="GO:0071949">
    <property type="term" value="F:FAD binding"/>
    <property type="evidence" value="ECO:0007669"/>
    <property type="project" value="InterPro"/>
</dbReference>
<dbReference type="SUPFAM" id="SSF56645">
    <property type="entry name" value="Acyl-CoA dehydrogenase NM domain-like"/>
    <property type="match status" value="1"/>
</dbReference>
<dbReference type="GO" id="GO:0005504">
    <property type="term" value="F:fatty acid binding"/>
    <property type="evidence" value="ECO:0007669"/>
    <property type="project" value="TreeGrafter"/>
</dbReference>
<organism evidence="2 3">
    <name type="scientific">Mycena venus</name>
    <dbReference type="NCBI Taxonomy" id="2733690"/>
    <lineage>
        <taxon>Eukaryota</taxon>
        <taxon>Fungi</taxon>
        <taxon>Dikarya</taxon>
        <taxon>Basidiomycota</taxon>
        <taxon>Agaricomycotina</taxon>
        <taxon>Agaricomycetes</taxon>
        <taxon>Agaricomycetidae</taxon>
        <taxon>Agaricales</taxon>
        <taxon>Marasmiineae</taxon>
        <taxon>Mycenaceae</taxon>
        <taxon>Mycena</taxon>
    </lineage>
</organism>
<dbReference type="GO" id="GO:0003997">
    <property type="term" value="F:acyl-CoA oxidase activity"/>
    <property type="evidence" value="ECO:0007669"/>
    <property type="project" value="InterPro"/>
</dbReference>
<dbReference type="InterPro" id="IPR012258">
    <property type="entry name" value="Acyl-CoA_oxidase"/>
</dbReference>
<dbReference type="Gene3D" id="2.40.110.10">
    <property type="entry name" value="Butyryl-CoA Dehydrogenase, subunit A, domain 2"/>
    <property type="match status" value="1"/>
</dbReference>
<dbReference type="InterPro" id="IPR046373">
    <property type="entry name" value="Acyl-CoA_Oxase/DH_mid-dom_sf"/>
</dbReference>
<dbReference type="GO" id="GO:0005777">
    <property type="term" value="C:peroxisome"/>
    <property type="evidence" value="ECO:0007669"/>
    <property type="project" value="InterPro"/>
</dbReference>
<gene>
    <name evidence="2" type="ORF">MVEN_00958500</name>
</gene>
<dbReference type="Pfam" id="PF22924">
    <property type="entry name" value="ACOX_C_alpha1"/>
    <property type="match status" value="1"/>
</dbReference>
<dbReference type="PANTHER" id="PTHR10909">
    <property type="entry name" value="ELECTRON TRANSPORT OXIDOREDUCTASE"/>
    <property type="match status" value="1"/>
</dbReference>
<comment type="caution">
    <text evidence="2">The sequence shown here is derived from an EMBL/GenBank/DDBJ whole genome shotgun (WGS) entry which is preliminary data.</text>
</comment>
<keyword evidence="3" id="KW-1185">Reference proteome</keyword>
<dbReference type="GO" id="GO:0055088">
    <property type="term" value="P:lipid homeostasis"/>
    <property type="evidence" value="ECO:0007669"/>
    <property type="project" value="TreeGrafter"/>
</dbReference>